<dbReference type="PANTHER" id="PTHR43527:SF2">
    <property type="entry name" value="4-DIPHOSPHOCYTIDYL-2-C-METHYL-D-ERYTHRITOL KINASE, CHLOROPLASTIC"/>
    <property type="match status" value="1"/>
</dbReference>
<sequence>MAAGLAGGSGNGAAVLHALNYIWNAGLSVKELCNIGVKLGADVPFCIMGQAKGNPQLGRAIREDALASTCAYAEGIGEQLTPVTPLCCDVLLSKPALGISTAEVYRGIDAELGLEKPEYQGGITMLQYHVDTKELINGLNSKNYDKVVKNMANILELFSTKRYPIIMYTKNKIDQEGSAAKVLMSGSGPTVFAIYFEKSEIEKDYKLLCEMNKETYITKTLA</sequence>
<dbReference type="SUPFAM" id="SSF54211">
    <property type="entry name" value="Ribosomal protein S5 domain 2-like"/>
    <property type="match status" value="1"/>
</dbReference>
<evidence type="ECO:0000256" key="4">
    <source>
        <dbReference type="ARBA" id="ARBA00022840"/>
    </source>
</evidence>
<evidence type="ECO:0000256" key="3">
    <source>
        <dbReference type="ARBA" id="ARBA00022777"/>
    </source>
</evidence>
<name>A0A6P1MM88_9FIRM</name>
<accession>A0A6P1MM88</accession>
<evidence type="ECO:0000259" key="5">
    <source>
        <dbReference type="Pfam" id="PF00288"/>
    </source>
</evidence>
<dbReference type="Pfam" id="PF00288">
    <property type="entry name" value="GHMP_kinases_N"/>
    <property type="match status" value="1"/>
</dbReference>
<keyword evidence="4" id="KW-0067">ATP-binding</keyword>
<dbReference type="Proteomes" id="UP000463883">
    <property type="component" value="Chromosome"/>
</dbReference>
<dbReference type="Gene3D" id="3.30.230.10">
    <property type="match status" value="1"/>
</dbReference>
<dbReference type="RefSeq" id="WP_162361885.1">
    <property type="nucleotide sequence ID" value="NZ_CP047591.1"/>
</dbReference>
<dbReference type="Pfam" id="PF08544">
    <property type="entry name" value="GHMP_kinases_C"/>
    <property type="match status" value="1"/>
</dbReference>
<feature type="domain" description="GHMP kinase N-terminal" evidence="5">
    <location>
        <begin position="2"/>
        <end position="50"/>
    </location>
</feature>
<organism evidence="7 8">
    <name type="scientific">Aminipila terrae</name>
    <dbReference type="NCBI Taxonomy" id="2697030"/>
    <lineage>
        <taxon>Bacteria</taxon>
        <taxon>Bacillati</taxon>
        <taxon>Bacillota</taxon>
        <taxon>Clostridia</taxon>
        <taxon>Peptostreptococcales</taxon>
        <taxon>Anaerovoracaceae</taxon>
        <taxon>Aminipila</taxon>
    </lineage>
</organism>
<dbReference type="Gene3D" id="3.30.70.890">
    <property type="entry name" value="GHMP kinase, C-terminal domain"/>
    <property type="match status" value="1"/>
</dbReference>
<proteinExistence type="predicted"/>
<feature type="domain" description="GHMP kinase C-terminal" evidence="6">
    <location>
        <begin position="142"/>
        <end position="207"/>
    </location>
</feature>
<evidence type="ECO:0000259" key="6">
    <source>
        <dbReference type="Pfam" id="PF08544"/>
    </source>
</evidence>
<reference evidence="7 8" key="1">
    <citation type="submission" date="2020-01" db="EMBL/GenBank/DDBJ databases">
        <title>Genomic analysis of Aminipila sp. CBA3637.</title>
        <authorList>
            <person name="Kim Y.B."/>
            <person name="Roh S.W."/>
        </authorList>
    </citation>
    <scope>NUCLEOTIDE SEQUENCE [LARGE SCALE GENOMIC DNA]</scope>
    <source>
        <strain evidence="7 8">CBA3637</strain>
    </source>
</reference>
<keyword evidence="2" id="KW-0547">Nucleotide-binding</keyword>
<dbReference type="KEGG" id="amic:Ami3637_06605"/>
<keyword evidence="1" id="KW-0808">Transferase</keyword>
<evidence type="ECO:0000256" key="2">
    <source>
        <dbReference type="ARBA" id="ARBA00022741"/>
    </source>
</evidence>
<dbReference type="InterPro" id="IPR020568">
    <property type="entry name" value="Ribosomal_Su5_D2-typ_SF"/>
</dbReference>
<keyword evidence="3" id="KW-0418">Kinase</keyword>
<dbReference type="InterPro" id="IPR014721">
    <property type="entry name" value="Ribsml_uS5_D2-typ_fold_subgr"/>
</dbReference>
<evidence type="ECO:0000256" key="1">
    <source>
        <dbReference type="ARBA" id="ARBA00022679"/>
    </source>
</evidence>
<dbReference type="InterPro" id="IPR013750">
    <property type="entry name" value="GHMP_kinase_C_dom"/>
</dbReference>
<evidence type="ECO:0000313" key="8">
    <source>
        <dbReference type="Proteomes" id="UP000463883"/>
    </source>
</evidence>
<dbReference type="SUPFAM" id="SSF55060">
    <property type="entry name" value="GHMP Kinase, C-terminal domain"/>
    <property type="match status" value="1"/>
</dbReference>
<evidence type="ECO:0000313" key="7">
    <source>
        <dbReference type="EMBL" id="QHI72115.1"/>
    </source>
</evidence>
<keyword evidence="8" id="KW-1185">Reference proteome</keyword>
<dbReference type="PANTHER" id="PTHR43527">
    <property type="entry name" value="4-DIPHOSPHOCYTIDYL-2-C-METHYL-D-ERYTHRITOL KINASE, CHLOROPLASTIC"/>
    <property type="match status" value="1"/>
</dbReference>
<dbReference type="GO" id="GO:0005524">
    <property type="term" value="F:ATP binding"/>
    <property type="evidence" value="ECO:0007669"/>
    <property type="project" value="UniProtKB-KW"/>
</dbReference>
<protein>
    <submittedName>
        <fullName evidence="7">Uncharacterized protein</fullName>
    </submittedName>
</protein>
<gene>
    <name evidence="7" type="ORF">Ami3637_06605</name>
</gene>
<dbReference type="InterPro" id="IPR006204">
    <property type="entry name" value="GHMP_kinase_N_dom"/>
</dbReference>
<dbReference type="AlphaFoldDB" id="A0A6P1MM88"/>
<dbReference type="EMBL" id="CP047591">
    <property type="protein sequence ID" value="QHI72115.1"/>
    <property type="molecule type" value="Genomic_DNA"/>
</dbReference>
<dbReference type="GO" id="GO:0050515">
    <property type="term" value="F:4-(cytidine 5'-diphospho)-2-C-methyl-D-erythritol kinase activity"/>
    <property type="evidence" value="ECO:0007669"/>
    <property type="project" value="TreeGrafter"/>
</dbReference>
<dbReference type="InterPro" id="IPR036554">
    <property type="entry name" value="GHMP_kinase_C_sf"/>
</dbReference>